<evidence type="ECO:0000256" key="2">
    <source>
        <dbReference type="SAM" id="SignalP"/>
    </source>
</evidence>
<dbReference type="GO" id="GO:0005975">
    <property type="term" value="P:carbohydrate metabolic process"/>
    <property type="evidence" value="ECO:0007669"/>
    <property type="project" value="InterPro"/>
</dbReference>
<name>A0A4Q2UKD2_9BACT</name>
<organism evidence="3 4">
    <name type="scientific">Spirosoma sordidisoli</name>
    <dbReference type="NCBI Taxonomy" id="2502893"/>
    <lineage>
        <taxon>Bacteria</taxon>
        <taxon>Pseudomonadati</taxon>
        <taxon>Bacteroidota</taxon>
        <taxon>Cytophagia</taxon>
        <taxon>Cytophagales</taxon>
        <taxon>Cytophagaceae</taxon>
        <taxon>Spirosoma</taxon>
    </lineage>
</organism>
<dbReference type="SUPFAM" id="SSF48208">
    <property type="entry name" value="Six-hairpin glycosidases"/>
    <property type="match status" value="1"/>
</dbReference>
<evidence type="ECO:0000256" key="1">
    <source>
        <dbReference type="ARBA" id="ARBA00022801"/>
    </source>
</evidence>
<dbReference type="AlphaFoldDB" id="A0A4Q2UKD2"/>
<dbReference type="RefSeq" id="WP_129603774.1">
    <property type="nucleotide sequence ID" value="NZ_SBLB01000006.1"/>
</dbReference>
<keyword evidence="1 3" id="KW-0378">Hydrolase</keyword>
<accession>A0A4Q2UKD2</accession>
<proteinExistence type="predicted"/>
<dbReference type="InterPro" id="IPR010905">
    <property type="entry name" value="Glyco_hydro_88"/>
</dbReference>
<dbReference type="Gene3D" id="1.50.10.10">
    <property type="match status" value="1"/>
</dbReference>
<comment type="caution">
    <text evidence="3">The sequence shown here is derived from an EMBL/GenBank/DDBJ whole genome shotgun (WGS) entry which is preliminary data.</text>
</comment>
<sequence length="383" mass="43024">MINLLSQCRRLLPVLGLSFVLGTALAEPPTRPAHKPGPAARDAVFSPAYIRDVLQKATKWQLQHPKHSPTDWTNGAFYAGVFAAYETTKSPEILDSLLAMGERMKWQPGRRYDHADDIAICQTYINLYRLRKDRRMIQPTIDTVQKLRTVPGNELAKHNLTWWWCDALFMAPPVLAQLSKTLNDPSYNAFSDSLFKQTYDLLYNSQEHLFARDAGYLIDASGNGKKEANGQKIFWSRGNGWVMGGLVRVLQELPAKHPSRPFYLNLYRQMSERLLALQQADGLWRASLLDPASYPGGEASGSGFDCYALAWGINQGVLPRKTYQPAVEKAWIALTKLVSPEGRVGWVQPIGADPRRNFSEDSWEVYGTGAFLLAGSEVIKLRP</sequence>
<gene>
    <name evidence="3" type="ORF">EQG79_21080</name>
</gene>
<feature type="signal peptide" evidence="2">
    <location>
        <begin position="1"/>
        <end position="26"/>
    </location>
</feature>
<keyword evidence="4" id="KW-1185">Reference proteome</keyword>
<feature type="chain" id="PRO_5020444294" evidence="2">
    <location>
        <begin position="27"/>
        <end position="383"/>
    </location>
</feature>
<dbReference type="PANTHER" id="PTHR33886:SF8">
    <property type="entry name" value="UNSATURATED RHAMNOGALACTURONAN HYDROLASE (EUROFUNG)"/>
    <property type="match status" value="1"/>
</dbReference>
<evidence type="ECO:0000313" key="3">
    <source>
        <dbReference type="EMBL" id="RYC67955.1"/>
    </source>
</evidence>
<dbReference type="InterPro" id="IPR052043">
    <property type="entry name" value="PolySaccharide_Degr_Enz"/>
</dbReference>
<dbReference type="InterPro" id="IPR008928">
    <property type="entry name" value="6-hairpin_glycosidase_sf"/>
</dbReference>
<protein>
    <submittedName>
        <fullName evidence="3">Glycoside hydrolase family 88 protein</fullName>
    </submittedName>
</protein>
<keyword evidence="2" id="KW-0732">Signal</keyword>
<dbReference type="Pfam" id="PF07470">
    <property type="entry name" value="Glyco_hydro_88"/>
    <property type="match status" value="1"/>
</dbReference>
<dbReference type="InterPro" id="IPR012341">
    <property type="entry name" value="6hp_glycosidase-like_sf"/>
</dbReference>
<dbReference type="PANTHER" id="PTHR33886">
    <property type="entry name" value="UNSATURATED RHAMNOGALACTURONAN HYDROLASE (EUROFUNG)"/>
    <property type="match status" value="1"/>
</dbReference>
<dbReference type="Proteomes" id="UP000290407">
    <property type="component" value="Unassembled WGS sequence"/>
</dbReference>
<dbReference type="EMBL" id="SBLB01000006">
    <property type="protein sequence ID" value="RYC67955.1"/>
    <property type="molecule type" value="Genomic_DNA"/>
</dbReference>
<evidence type="ECO:0000313" key="4">
    <source>
        <dbReference type="Proteomes" id="UP000290407"/>
    </source>
</evidence>
<reference evidence="3 4" key="1">
    <citation type="submission" date="2019-01" db="EMBL/GenBank/DDBJ databases">
        <title>Spirosoma flava sp. nov., a propanil-degrading bacterium isolated from herbicide-contaminated soil.</title>
        <authorList>
            <person name="Zhang L."/>
            <person name="Jiang J.-D."/>
        </authorList>
    </citation>
    <scope>NUCLEOTIDE SEQUENCE [LARGE SCALE GENOMIC DNA]</scope>
    <source>
        <strain evidence="3 4">TY50</strain>
    </source>
</reference>
<dbReference type="GO" id="GO:0016787">
    <property type="term" value="F:hydrolase activity"/>
    <property type="evidence" value="ECO:0007669"/>
    <property type="project" value="UniProtKB-KW"/>
</dbReference>